<proteinExistence type="predicted"/>
<dbReference type="PROSITE" id="PS50004">
    <property type="entry name" value="C2"/>
    <property type="match status" value="1"/>
</dbReference>
<dbReference type="SUPFAM" id="SSF49562">
    <property type="entry name" value="C2 domain (Calcium/lipid-binding domain, CaLB)"/>
    <property type="match status" value="1"/>
</dbReference>
<dbReference type="GO" id="GO:0006952">
    <property type="term" value="P:defense response"/>
    <property type="evidence" value="ECO:0007669"/>
    <property type="project" value="InterPro"/>
</dbReference>
<dbReference type="Proteomes" id="UP000504603">
    <property type="component" value="Unplaced"/>
</dbReference>
<dbReference type="PANTHER" id="PTHR32246">
    <property type="entry name" value="INGRESSION PROTEIN FIC1"/>
    <property type="match status" value="1"/>
</dbReference>
<dbReference type="CDD" id="cd04051">
    <property type="entry name" value="C2_SRC2_like"/>
    <property type="match status" value="1"/>
</dbReference>
<dbReference type="OrthoDB" id="884464at2759"/>
<evidence type="ECO:0000313" key="2">
    <source>
        <dbReference type="Proteomes" id="UP000504603"/>
    </source>
</evidence>
<dbReference type="KEGG" id="mcha:111016240"/>
<reference evidence="3" key="1">
    <citation type="submission" date="2025-08" db="UniProtKB">
        <authorList>
            <consortium name="RefSeq"/>
        </authorList>
    </citation>
    <scope>IDENTIFICATION</scope>
    <source>
        <strain evidence="3">OHB3-1</strain>
    </source>
</reference>
<gene>
    <name evidence="3" type="primary">LOC111016240</name>
</gene>
<dbReference type="Gene3D" id="2.60.40.150">
    <property type="entry name" value="C2 domain"/>
    <property type="match status" value="1"/>
</dbReference>
<dbReference type="InterPro" id="IPR044750">
    <property type="entry name" value="C2_SRC2/BAP"/>
</dbReference>
<sequence length="171" mass="18573">MASISRTLQITVISAEDLSRHRKSLKKNSFATVRIDSQNIGSTLIDGEGGSYPFWNHKIEFNLPSNVSFITVDVHCGNFSRNKIVGTTRVPVSDFLGGSLPETYLHILSYRLRDVRGNRNGIVNISVRVTAPDVVESTPRTAKLQAPSEKINFGTGAGVAVGIPFWSGSGI</sequence>
<keyword evidence="2" id="KW-1185">Reference proteome</keyword>
<dbReference type="Pfam" id="PF00168">
    <property type="entry name" value="C2"/>
    <property type="match status" value="1"/>
</dbReference>
<dbReference type="InterPro" id="IPR035892">
    <property type="entry name" value="C2_domain_sf"/>
</dbReference>
<dbReference type="RefSeq" id="XP_022147243.1">
    <property type="nucleotide sequence ID" value="XM_022291551.1"/>
</dbReference>
<evidence type="ECO:0000313" key="3">
    <source>
        <dbReference type="RefSeq" id="XP_022147243.1"/>
    </source>
</evidence>
<organism evidence="2 3">
    <name type="scientific">Momordica charantia</name>
    <name type="common">Bitter gourd</name>
    <name type="synonym">Balsam pear</name>
    <dbReference type="NCBI Taxonomy" id="3673"/>
    <lineage>
        <taxon>Eukaryota</taxon>
        <taxon>Viridiplantae</taxon>
        <taxon>Streptophyta</taxon>
        <taxon>Embryophyta</taxon>
        <taxon>Tracheophyta</taxon>
        <taxon>Spermatophyta</taxon>
        <taxon>Magnoliopsida</taxon>
        <taxon>eudicotyledons</taxon>
        <taxon>Gunneridae</taxon>
        <taxon>Pentapetalae</taxon>
        <taxon>rosids</taxon>
        <taxon>fabids</taxon>
        <taxon>Cucurbitales</taxon>
        <taxon>Cucurbitaceae</taxon>
        <taxon>Momordiceae</taxon>
        <taxon>Momordica</taxon>
    </lineage>
</organism>
<dbReference type="GeneID" id="111016240"/>
<name>A0A6J1D0R9_MOMCH</name>
<feature type="domain" description="C2" evidence="1">
    <location>
        <begin position="1"/>
        <end position="105"/>
    </location>
</feature>
<accession>A0A6J1D0R9</accession>
<evidence type="ECO:0000259" key="1">
    <source>
        <dbReference type="PROSITE" id="PS50004"/>
    </source>
</evidence>
<dbReference type="SMART" id="SM00239">
    <property type="entry name" value="C2"/>
    <property type="match status" value="1"/>
</dbReference>
<dbReference type="InterPro" id="IPR000008">
    <property type="entry name" value="C2_dom"/>
</dbReference>
<dbReference type="PANTHER" id="PTHR32246:SF17">
    <property type="entry name" value="BON1-ASSOCIATED PROTEIN 2"/>
    <property type="match status" value="1"/>
</dbReference>
<protein>
    <submittedName>
        <fullName evidence="3">BON1-associated protein 2-like</fullName>
    </submittedName>
</protein>
<dbReference type="AlphaFoldDB" id="A0A6J1D0R9"/>